<sequence length="92" mass="9966">MHVPALCRTSETFRFQRHRKAAVTSLLYSLTGKGARQGQRLSGCDAMSMALNRGVDATDDWLLPSADCHLLIVLESGNSVTVRSCQVGTVVC</sequence>
<gene>
    <name evidence="1" type="ORF">Ccrd_014854</name>
</gene>
<comment type="caution">
    <text evidence="1">The sequence shown here is derived from an EMBL/GenBank/DDBJ whole genome shotgun (WGS) entry which is preliminary data.</text>
</comment>
<dbReference type="Proteomes" id="UP000243975">
    <property type="component" value="Unassembled WGS sequence"/>
</dbReference>
<accession>A0A118K410</accession>
<evidence type="ECO:0000313" key="1">
    <source>
        <dbReference type="EMBL" id="KVI06793.1"/>
    </source>
</evidence>
<evidence type="ECO:0000313" key="2">
    <source>
        <dbReference type="Proteomes" id="UP000243975"/>
    </source>
</evidence>
<keyword evidence="2" id="KW-1185">Reference proteome</keyword>
<proteinExistence type="predicted"/>
<organism evidence="1 2">
    <name type="scientific">Cynara cardunculus var. scolymus</name>
    <name type="common">Globe artichoke</name>
    <name type="synonym">Cynara scolymus</name>
    <dbReference type="NCBI Taxonomy" id="59895"/>
    <lineage>
        <taxon>Eukaryota</taxon>
        <taxon>Viridiplantae</taxon>
        <taxon>Streptophyta</taxon>
        <taxon>Embryophyta</taxon>
        <taxon>Tracheophyta</taxon>
        <taxon>Spermatophyta</taxon>
        <taxon>Magnoliopsida</taxon>
        <taxon>eudicotyledons</taxon>
        <taxon>Gunneridae</taxon>
        <taxon>Pentapetalae</taxon>
        <taxon>asterids</taxon>
        <taxon>campanulids</taxon>
        <taxon>Asterales</taxon>
        <taxon>Asteraceae</taxon>
        <taxon>Carduoideae</taxon>
        <taxon>Cardueae</taxon>
        <taxon>Carduinae</taxon>
        <taxon>Cynara</taxon>
    </lineage>
</organism>
<dbReference type="EMBL" id="LEKV01001619">
    <property type="protein sequence ID" value="KVI06793.1"/>
    <property type="molecule type" value="Genomic_DNA"/>
</dbReference>
<dbReference type="AlphaFoldDB" id="A0A118K410"/>
<dbReference type="Gramene" id="KVI06793">
    <property type="protein sequence ID" value="KVI06793"/>
    <property type="gene ID" value="Ccrd_014854"/>
</dbReference>
<name>A0A118K410_CYNCS</name>
<protein>
    <submittedName>
        <fullName evidence="1">Uncharacterized protein</fullName>
    </submittedName>
</protein>
<reference evidence="1 2" key="1">
    <citation type="journal article" date="2016" name="Sci. Rep.">
        <title>The genome sequence of the outbreeding globe artichoke constructed de novo incorporating a phase-aware low-pass sequencing strategy of F1 progeny.</title>
        <authorList>
            <person name="Scaglione D."/>
            <person name="Reyes-Chin-Wo S."/>
            <person name="Acquadro A."/>
            <person name="Froenicke L."/>
            <person name="Portis E."/>
            <person name="Beitel C."/>
            <person name="Tirone M."/>
            <person name="Mauro R."/>
            <person name="Lo Monaco A."/>
            <person name="Mauromicale G."/>
            <person name="Faccioli P."/>
            <person name="Cattivelli L."/>
            <person name="Rieseberg L."/>
            <person name="Michelmore R."/>
            <person name="Lanteri S."/>
        </authorList>
    </citation>
    <scope>NUCLEOTIDE SEQUENCE [LARGE SCALE GENOMIC DNA]</scope>
    <source>
        <strain evidence="1">2C</strain>
    </source>
</reference>